<dbReference type="InterPro" id="IPR016181">
    <property type="entry name" value="Acyl_CoA_acyltransferase"/>
</dbReference>
<dbReference type="InterPro" id="IPR051531">
    <property type="entry name" value="N-acetyltransferase"/>
</dbReference>
<dbReference type="PANTHER" id="PTHR43792">
    <property type="entry name" value="GNAT FAMILY, PUTATIVE (AFU_ORTHOLOGUE AFUA_3G00765)-RELATED-RELATED"/>
    <property type="match status" value="1"/>
</dbReference>
<keyword evidence="3" id="KW-1185">Reference proteome</keyword>
<reference evidence="2 3" key="1">
    <citation type="submission" date="2014-09" db="EMBL/GenBank/DDBJ databases">
        <authorList>
            <person name="Urmite Genomes Urmite Genomes"/>
        </authorList>
    </citation>
    <scope>NUCLEOTIDE SEQUENCE [LARGE SCALE GENOMIC DNA]</scope>
    <source>
        <strain evidence="2 3">ES2</strain>
    </source>
</reference>
<dbReference type="GO" id="GO:0005737">
    <property type="term" value="C:cytoplasm"/>
    <property type="evidence" value="ECO:0007669"/>
    <property type="project" value="TreeGrafter"/>
</dbReference>
<dbReference type="GO" id="GO:0008999">
    <property type="term" value="F:protein-N-terminal-alanine acetyltransferase activity"/>
    <property type="evidence" value="ECO:0007669"/>
    <property type="project" value="TreeGrafter"/>
</dbReference>
<dbReference type="AlphaFoldDB" id="A0A098EG95"/>
<organism evidence="2 3">
    <name type="scientific">Planococcus massiliensis</name>
    <dbReference type="NCBI Taxonomy" id="1499687"/>
    <lineage>
        <taxon>Bacteria</taxon>
        <taxon>Bacillati</taxon>
        <taxon>Bacillota</taxon>
        <taxon>Bacilli</taxon>
        <taxon>Bacillales</taxon>
        <taxon>Caryophanaceae</taxon>
        <taxon>Planococcus</taxon>
    </lineage>
</organism>
<proteinExistence type="predicted"/>
<dbReference type="STRING" id="1499687.BN1080_00231"/>
<dbReference type="PROSITE" id="PS51186">
    <property type="entry name" value="GNAT"/>
    <property type="match status" value="1"/>
</dbReference>
<feature type="domain" description="N-acetyltransferase" evidence="1">
    <location>
        <begin position="11"/>
        <end position="176"/>
    </location>
</feature>
<accession>A0A098EG95</accession>
<dbReference type="OrthoDB" id="9811523at2"/>
<name>A0A098EG95_9BACL</name>
<dbReference type="InterPro" id="IPR000182">
    <property type="entry name" value="GNAT_dom"/>
</dbReference>
<protein>
    <submittedName>
        <fullName evidence="2">Putative ribosomal N-acetyltransferase YdaF</fullName>
    </submittedName>
</protein>
<dbReference type="RefSeq" id="WP_052649745.1">
    <property type="nucleotide sequence ID" value="NZ_CCXS01000001.1"/>
</dbReference>
<keyword evidence="2" id="KW-0808">Transferase</keyword>
<dbReference type="CDD" id="cd04301">
    <property type="entry name" value="NAT_SF"/>
    <property type="match status" value="1"/>
</dbReference>
<gene>
    <name evidence="2" type="primary">ydaF_3</name>
    <name evidence="2" type="ORF">BN1080_00231</name>
</gene>
<evidence type="ECO:0000313" key="2">
    <source>
        <dbReference type="EMBL" id="CEG21324.1"/>
    </source>
</evidence>
<dbReference type="SUPFAM" id="SSF55729">
    <property type="entry name" value="Acyl-CoA N-acyltransferases (Nat)"/>
    <property type="match status" value="1"/>
</dbReference>
<sequence>MAFPVFETEQLNLVHITQRYKDEFFDIMSRDEVTKYYGSESLTDPEEAARLIDAFQFGYESGRGMRWGIIWKENGQFLGTIGLNNLNDRSKKAEVGYELHPDYWGRGITKEAVSEILRYCFEERGFYRIGAVTFPENKPSSGLLKKLGFSEEGRLRGYIYQRGESHDALIFSLLKPEWEKRE</sequence>
<dbReference type="EMBL" id="CCXS01000001">
    <property type="protein sequence ID" value="CEG21324.1"/>
    <property type="molecule type" value="Genomic_DNA"/>
</dbReference>
<dbReference type="PANTHER" id="PTHR43792:SF9">
    <property type="entry name" value="RIBOSOMAL-PROTEIN-ALANINE ACETYLTRANSFERASE"/>
    <property type="match status" value="1"/>
</dbReference>
<evidence type="ECO:0000259" key="1">
    <source>
        <dbReference type="PROSITE" id="PS51186"/>
    </source>
</evidence>
<dbReference type="Pfam" id="PF13302">
    <property type="entry name" value="Acetyltransf_3"/>
    <property type="match status" value="1"/>
</dbReference>
<evidence type="ECO:0000313" key="3">
    <source>
        <dbReference type="Proteomes" id="UP000043699"/>
    </source>
</evidence>
<dbReference type="Proteomes" id="UP000043699">
    <property type="component" value="Unassembled WGS sequence"/>
</dbReference>
<dbReference type="Gene3D" id="3.40.630.30">
    <property type="match status" value="1"/>
</dbReference>